<organism evidence="2 3">
    <name type="scientific">Cryptosporidium parvum</name>
    <dbReference type="NCBI Taxonomy" id="5807"/>
    <lineage>
        <taxon>Eukaryota</taxon>
        <taxon>Sar</taxon>
        <taxon>Alveolata</taxon>
        <taxon>Apicomplexa</taxon>
        <taxon>Conoidasida</taxon>
        <taxon>Coccidia</taxon>
        <taxon>Eucoccidiorida</taxon>
        <taxon>Eimeriorina</taxon>
        <taxon>Cryptosporidiidae</taxon>
        <taxon>Cryptosporidium</taxon>
    </lineage>
</organism>
<name>A0A7S7RE81_CRYPV</name>
<sequence length="49" mass="5750">MNKHVIIIDYKSKELANIVMECIKPDFILSKNTKDSRREIMVDNTELIV</sequence>
<dbReference type="Proteomes" id="UP000593906">
    <property type="component" value="Chromosome 8"/>
</dbReference>
<evidence type="ECO:0000256" key="1">
    <source>
        <dbReference type="ARBA" id="ARBA00007073"/>
    </source>
</evidence>
<accession>A0A7S7RE81</accession>
<protein>
    <submittedName>
        <fullName evidence="2">Uncharacterized protein</fullName>
    </submittedName>
</protein>
<dbReference type="EMBL" id="CP044415">
    <property type="protein sequence ID" value="QOY39865.1"/>
    <property type="molecule type" value="Genomic_DNA"/>
</dbReference>
<proteinExistence type="inferred from homology"/>
<dbReference type="AlphaFoldDB" id="A0A7S7RE81"/>
<gene>
    <name evidence="2" type="ORF">CPATCC_003919</name>
</gene>
<reference evidence="2 3" key="1">
    <citation type="submission" date="2019-09" db="EMBL/GenBank/DDBJ databases">
        <title>Consistent, comparative and evidence-based genome assembly and annotation for Cryptosporidium parvum, C. hominis and C. tyzzeri.</title>
        <authorList>
            <person name="Baptista R.P."/>
            <person name="Li Y."/>
            <person name="Sateriale A."/>
            <person name="Ansell B."/>
            <person name="Jex A."/>
            <person name="Sanders M."/>
            <person name="Brooks K."/>
            <person name="Tracey A."/>
            <person name="Berriman M."/>
            <person name="Striepen B."/>
            <person name="Cotton J.A."/>
            <person name="Kissinger J.C."/>
        </authorList>
    </citation>
    <scope>NUCLEOTIDE SEQUENCE [LARGE SCALE GENOMIC DNA]</scope>
    <source>
        <strain evidence="2 3">IOWA-ATCC</strain>
    </source>
</reference>
<dbReference type="Pfam" id="PF09341">
    <property type="entry name" value="Pcc1"/>
    <property type="match status" value="1"/>
</dbReference>
<comment type="similarity">
    <text evidence="1">Belongs to the CTAG/PCC1 family.</text>
</comment>
<dbReference type="VEuPathDB" id="CryptoDB:CPATCC_0001190"/>
<evidence type="ECO:0000313" key="2">
    <source>
        <dbReference type="EMBL" id="QOY39865.1"/>
    </source>
</evidence>
<dbReference type="InterPro" id="IPR015419">
    <property type="entry name" value="CTAG/Pcc1"/>
</dbReference>
<evidence type="ECO:0000313" key="3">
    <source>
        <dbReference type="Proteomes" id="UP000593906"/>
    </source>
</evidence>